<evidence type="ECO:0000256" key="12">
    <source>
        <dbReference type="ARBA" id="ARBA00049091"/>
    </source>
</evidence>
<keyword evidence="5" id="KW-0049">Antioxidant</keyword>
<comment type="function">
    <text evidence="1">Thiol-specific peroxidase that catalyzes the reduction of hydrogen peroxide and organic hydroperoxides to water and alcohols, respectively. Plays a role in cell protection against oxidative stress by detoxifying peroxides and as sensor of hydrogen peroxide-mediated signaling events.</text>
</comment>
<dbReference type="GO" id="GO:0140824">
    <property type="term" value="F:thioredoxin-dependent peroxiredoxin activity"/>
    <property type="evidence" value="ECO:0007669"/>
    <property type="project" value="UniProtKB-EC"/>
</dbReference>
<dbReference type="InterPro" id="IPR000866">
    <property type="entry name" value="AhpC/TSA"/>
</dbReference>
<accession>A0ABY6GH71</accession>
<comment type="catalytic activity">
    <reaction evidence="12">
        <text>a hydroperoxide + [thioredoxin]-dithiol = an alcohol + [thioredoxin]-disulfide + H2O</text>
        <dbReference type="Rhea" id="RHEA:62620"/>
        <dbReference type="Rhea" id="RHEA-COMP:10698"/>
        <dbReference type="Rhea" id="RHEA-COMP:10700"/>
        <dbReference type="ChEBI" id="CHEBI:15377"/>
        <dbReference type="ChEBI" id="CHEBI:29950"/>
        <dbReference type="ChEBI" id="CHEBI:30879"/>
        <dbReference type="ChEBI" id="CHEBI:35924"/>
        <dbReference type="ChEBI" id="CHEBI:50058"/>
        <dbReference type="EC" id="1.11.1.24"/>
    </reaction>
</comment>
<dbReference type="InterPro" id="IPR024706">
    <property type="entry name" value="Peroxiredoxin_AhpC-typ"/>
</dbReference>
<evidence type="ECO:0000256" key="7">
    <source>
        <dbReference type="ARBA" id="ARBA00023157"/>
    </source>
</evidence>
<gene>
    <name evidence="14" type="primary">bcp</name>
    <name evidence="14" type="ORF">N5W20_05565</name>
</gene>
<dbReference type="EMBL" id="CP107052">
    <property type="protein sequence ID" value="UYH50594.1"/>
    <property type="molecule type" value="Genomic_DNA"/>
</dbReference>
<keyword evidence="4 14" id="KW-0575">Peroxidase</keyword>
<evidence type="ECO:0000259" key="13">
    <source>
        <dbReference type="PROSITE" id="PS51352"/>
    </source>
</evidence>
<dbReference type="InterPro" id="IPR013766">
    <property type="entry name" value="Thioredoxin_domain"/>
</dbReference>
<dbReference type="RefSeq" id="WP_319806180.1">
    <property type="nucleotide sequence ID" value="NZ_CP107052.1"/>
</dbReference>
<dbReference type="SUPFAM" id="SSF52833">
    <property type="entry name" value="Thioredoxin-like"/>
    <property type="match status" value="1"/>
</dbReference>
<keyword evidence="6 14" id="KW-0560">Oxidoreductase</keyword>
<dbReference type="Proteomes" id="UP001163831">
    <property type="component" value="Chromosome"/>
</dbReference>
<dbReference type="InterPro" id="IPR050924">
    <property type="entry name" value="Peroxiredoxin_BCP/PrxQ"/>
</dbReference>
<dbReference type="EC" id="1.11.1.24" evidence="3"/>
<dbReference type="PANTHER" id="PTHR42801:SF4">
    <property type="entry name" value="AHPC_TSA FAMILY PROTEIN"/>
    <property type="match status" value="1"/>
</dbReference>
<evidence type="ECO:0000256" key="2">
    <source>
        <dbReference type="ARBA" id="ARBA00011245"/>
    </source>
</evidence>
<evidence type="ECO:0000256" key="8">
    <source>
        <dbReference type="ARBA" id="ARBA00023284"/>
    </source>
</evidence>
<sequence>MIDVGDKAPKFSLQASGGRTVQDTDYQGQPYLLYFYPKADTPGCTTQACDLQSDLPQLQRLGLQVIGVSPDPVPKLDKFAEKFGLTFPLASDADHALSKIYDVWVEKKNYGKTYLGIQRSSFLIDRDGKIRFVWRNVKAAEHARLVKEAAAEL</sequence>
<evidence type="ECO:0000256" key="4">
    <source>
        <dbReference type="ARBA" id="ARBA00022559"/>
    </source>
</evidence>
<feature type="domain" description="Thioredoxin" evidence="13">
    <location>
        <begin position="2"/>
        <end position="153"/>
    </location>
</feature>
<dbReference type="PANTHER" id="PTHR42801">
    <property type="entry name" value="THIOREDOXIN-DEPENDENT PEROXIDE REDUCTASE"/>
    <property type="match status" value="1"/>
</dbReference>
<evidence type="ECO:0000256" key="11">
    <source>
        <dbReference type="ARBA" id="ARBA00042639"/>
    </source>
</evidence>
<dbReference type="PIRSF" id="PIRSF000239">
    <property type="entry name" value="AHPC"/>
    <property type="match status" value="1"/>
</dbReference>
<name>A0ABY6GH71_9PROT</name>
<dbReference type="NCBIfam" id="NF006960">
    <property type="entry name" value="PRK09437.1"/>
    <property type="match status" value="1"/>
</dbReference>
<dbReference type="PROSITE" id="PS51352">
    <property type="entry name" value="THIOREDOXIN_2"/>
    <property type="match status" value="1"/>
</dbReference>
<keyword evidence="15" id="KW-1185">Reference proteome</keyword>
<dbReference type="Pfam" id="PF00578">
    <property type="entry name" value="AhpC-TSA"/>
    <property type="match status" value="1"/>
</dbReference>
<dbReference type="Gene3D" id="3.40.30.10">
    <property type="entry name" value="Glutaredoxin"/>
    <property type="match status" value="1"/>
</dbReference>
<protein>
    <recommendedName>
        <fullName evidence="3">thioredoxin-dependent peroxiredoxin</fullName>
        <ecNumber evidence="3">1.11.1.24</ecNumber>
    </recommendedName>
    <alternativeName>
        <fullName evidence="9">Thioredoxin peroxidase</fullName>
    </alternativeName>
    <alternativeName>
        <fullName evidence="11">Thioredoxin-dependent peroxiredoxin Bcp</fullName>
    </alternativeName>
</protein>
<evidence type="ECO:0000313" key="14">
    <source>
        <dbReference type="EMBL" id="UYH50594.1"/>
    </source>
</evidence>
<organism evidence="14 15">
    <name type="scientific">Candidatus Kirkpatrickella diaphorinae</name>
    <dbReference type="NCBI Taxonomy" id="2984322"/>
    <lineage>
        <taxon>Bacteria</taxon>
        <taxon>Pseudomonadati</taxon>
        <taxon>Pseudomonadota</taxon>
        <taxon>Alphaproteobacteria</taxon>
        <taxon>Acetobacterales</taxon>
        <taxon>Acetobacteraceae</taxon>
        <taxon>Candidatus Kirkpatrickella</taxon>
    </lineage>
</organism>
<dbReference type="CDD" id="cd03017">
    <property type="entry name" value="PRX_BCP"/>
    <property type="match status" value="1"/>
</dbReference>
<keyword evidence="7" id="KW-1015">Disulfide bond</keyword>
<comment type="similarity">
    <text evidence="10">Belongs to the peroxiredoxin family. BCP/PrxQ subfamily.</text>
</comment>
<evidence type="ECO:0000313" key="15">
    <source>
        <dbReference type="Proteomes" id="UP001163831"/>
    </source>
</evidence>
<proteinExistence type="inferred from homology"/>
<dbReference type="InterPro" id="IPR036249">
    <property type="entry name" value="Thioredoxin-like_sf"/>
</dbReference>
<comment type="subunit">
    <text evidence="2">Monomer.</text>
</comment>
<evidence type="ECO:0000256" key="10">
    <source>
        <dbReference type="ARBA" id="ARBA00038489"/>
    </source>
</evidence>
<keyword evidence="8" id="KW-0676">Redox-active center</keyword>
<evidence type="ECO:0000256" key="9">
    <source>
        <dbReference type="ARBA" id="ARBA00032824"/>
    </source>
</evidence>
<evidence type="ECO:0000256" key="1">
    <source>
        <dbReference type="ARBA" id="ARBA00003330"/>
    </source>
</evidence>
<evidence type="ECO:0000256" key="6">
    <source>
        <dbReference type="ARBA" id="ARBA00023002"/>
    </source>
</evidence>
<evidence type="ECO:0000256" key="5">
    <source>
        <dbReference type="ARBA" id="ARBA00022862"/>
    </source>
</evidence>
<evidence type="ECO:0000256" key="3">
    <source>
        <dbReference type="ARBA" id="ARBA00013017"/>
    </source>
</evidence>
<reference evidence="14" key="1">
    <citation type="submission" date="2022-10" db="EMBL/GenBank/DDBJ databases">
        <title>Candidatus Kirkpatrella diaphorinas gen. nov., sp. nov., an uncultured endosymbiont identified in a population of Diaphorina citri from Hawaii.</title>
        <authorList>
            <person name="Henry E.M."/>
            <person name="Carlson C.R."/>
            <person name="Kuo Y.-W."/>
        </authorList>
    </citation>
    <scope>NUCLEOTIDE SEQUENCE</scope>
    <source>
        <strain evidence="14">CADCRV1</strain>
    </source>
</reference>